<keyword evidence="6" id="KW-0539">Nucleus</keyword>
<evidence type="ECO:0008006" key="12">
    <source>
        <dbReference type="Google" id="ProtNLM"/>
    </source>
</evidence>
<evidence type="ECO:0000259" key="8">
    <source>
        <dbReference type="PROSITE" id="PS50102"/>
    </source>
</evidence>
<comment type="caution">
    <text evidence="10">The sequence shown here is derived from an EMBL/GenBank/DDBJ whole genome shotgun (WGS) entry which is preliminary data.</text>
</comment>
<evidence type="ECO:0000256" key="5">
    <source>
        <dbReference type="ARBA" id="ARBA00023163"/>
    </source>
</evidence>
<accession>A0ABR2GBI7</accession>
<dbReference type="PROSITE" id="PS51032">
    <property type="entry name" value="AP2_ERF"/>
    <property type="match status" value="1"/>
</dbReference>
<dbReference type="InterPro" id="IPR050374">
    <property type="entry name" value="RRT5_SRSF_SR"/>
</dbReference>
<keyword evidence="4" id="KW-0238">DNA-binding</keyword>
<evidence type="ECO:0000313" key="11">
    <source>
        <dbReference type="Proteomes" id="UP001472677"/>
    </source>
</evidence>
<evidence type="ECO:0000256" key="3">
    <source>
        <dbReference type="ARBA" id="ARBA00023015"/>
    </source>
</evidence>
<keyword evidence="2 7" id="KW-0694">RNA-binding</keyword>
<keyword evidence="3" id="KW-0805">Transcription regulation</keyword>
<dbReference type="CDD" id="cd00590">
    <property type="entry name" value="RRM_SF"/>
    <property type="match status" value="1"/>
</dbReference>
<evidence type="ECO:0000256" key="7">
    <source>
        <dbReference type="PROSITE-ProRule" id="PRU00176"/>
    </source>
</evidence>
<evidence type="ECO:0000256" key="1">
    <source>
        <dbReference type="ARBA" id="ARBA00004123"/>
    </source>
</evidence>
<comment type="subcellular location">
    <subcellularLocation>
        <location evidence="1">Nucleus</location>
    </subcellularLocation>
</comment>
<evidence type="ECO:0000259" key="9">
    <source>
        <dbReference type="PROSITE" id="PS51032"/>
    </source>
</evidence>
<feature type="domain" description="AP2/ERF" evidence="9">
    <location>
        <begin position="142"/>
        <end position="213"/>
    </location>
</feature>
<dbReference type="InterPro" id="IPR036955">
    <property type="entry name" value="AP2/ERF_dom_sf"/>
</dbReference>
<name>A0ABR2GBI7_9ROSI</name>
<evidence type="ECO:0000256" key="6">
    <source>
        <dbReference type="ARBA" id="ARBA00023242"/>
    </source>
</evidence>
<dbReference type="InterPro" id="IPR035979">
    <property type="entry name" value="RBD_domain_sf"/>
</dbReference>
<dbReference type="PROSITE" id="PS50102">
    <property type="entry name" value="RRM"/>
    <property type="match status" value="1"/>
</dbReference>
<evidence type="ECO:0000256" key="4">
    <source>
        <dbReference type="ARBA" id="ARBA00023125"/>
    </source>
</evidence>
<dbReference type="SUPFAM" id="SSF54171">
    <property type="entry name" value="DNA-binding domain"/>
    <property type="match status" value="1"/>
</dbReference>
<dbReference type="SUPFAM" id="SSF54928">
    <property type="entry name" value="RNA-binding domain, RBD"/>
    <property type="match status" value="1"/>
</dbReference>
<dbReference type="Pfam" id="PF00076">
    <property type="entry name" value="RRM_1"/>
    <property type="match status" value="1"/>
</dbReference>
<proteinExistence type="predicted"/>
<protein>
    <recommendedName>
        <fullName evidence="12">RRM domain-containing protein</fullName>
    </recommendedName>
</protein>
<dbReference type="SMART" id="SM00360">
    <property type="entry name" value="RRM"/>
    <property type="match status" value="1"/>
</dbReference>
<dbReference type="Gene3D" id="3.30.70.330">
    <property type="match status" value="1"/>
</dbReference>
<keyword evidence="5" id="KW-0804">Transcription</keyword>
<evidence type="ECO:0000256" key="2">
    <source>
        <dbReference type="ARBA" id="ARBA00022884"/>
    </source>
</evidence>
<dbReference type="InterPro" id="IPR016177">
    <property type="entry name" value="DNA-bd_dom_sf"/>
</dbReference>
<sequence length="218" mass="24917">MQWEAREGAISLFVENLPERLHWKILWFAFARRGEVVNVYIARRRSRGDKRFRFVMMKNLEEADRVTQRFNGTTLYGLRLVVKIARDNQGHDWKRNTRGIAMEDEVVLQKDQKLTAFHGNGDEESNKKVCTLGHDEKVMVGNSVGIQRVIFVEKVCQEITKADGSDNGPIGVSSNRSGPEIYIGGFGDEEFAARAYDLVAVKVWDESAVLNFSMHNHE</sequence>
<dbReference type="InterPro" id="IPR012677">
    <property type="entry name" value="Nucleotide-bd_a/b_plait_sf"/>
</dbReference>
<dbReference type="Proteomes" id="UP001472677">
    <property type="component" value="Unassembled WGS sequence"/>
</dbReference>
<keyword evidence="11" id="KW-1185">Reference proteome</keyword>
<dbReference type="EMBL" id="JBBPBM010000001">
    <property type="protein sequence ID" value="KAK8599951.1"/>
    <property type="molecule type" value="Genomic_DNA"/>
</dbReference>
<evidence type="ECO:0000313" key="10">
    <source>
        <dbReference type="EMBL" id="KAK8599951.1"/>
    </source>
</evidence>
<dbReference type="PANTHER" id="PTHR23003">
    <property type="entry name" value="RNA RECOGNITION MOTIF RRM DOMAIN CONTAINING PROTEIN"/>
    <property type="match status" value="1"/>
</dbReference>
<gene>
    <name evidence="10" type="ORF">V6N12_049817</name>
</gene>
<dbReference type="PANTHER" id="PTHR23003:SF57">
    <property type="entry name" value="RNA-BINDING (RRM_RBD_RNP MOTIFS) FAMILY PROTEIN-RELATED"/>
    <property type="match status" value="1"/>
</dbReference>
<dbReference type="InterPro" id="IPR000504">
    <property type="entry name" value="RRM_dom"/>
</dbReference>
<feature type="domain" description="RRM" evidence="8">
    <location>
        <begin position="10"/>
        <end position="87"/>
    </location>
</feature>
<dbReference type="InterPro" id="IPR001471">
    <property type="entry name" value="AP2/ERF_dom"/>
</dbReference>
<reference evidence="10 11" key="1">
    <citation type="journal article" date="2024" name="G3 (Bethesda)">
        <title>Genome assembly of Hibiscus sabdariffa L. provides insights into metabolisms of medicinal natural products.</title>
        <authorList>
            <person name="Kim T."/>
        </authorList>
    </citation>
    <scope>NUCLEOTIDE SEQUENCE [LARGE SCALE GENOMIC DNA]</scope>
    <source>
        <strain evidence="10">TK-2024</strain>
        <tissue evidence="10">Old leaves</tissue>
    </source>
</reference>
<organism evidence="10 11">
    <name type="scientific">Hibiscus sabdariffa</name>
    <name type="common">roselle</name>
    <dbReference type="NCBI Taxonomy" id="183260"/>
    <lineage>
        <taxon>Eukaryota</taxon>
        <taxon>Viridiplantae</taxon>
        <taxon>Streptophyta</taxon>
        <taxon>Embryophyta</taxon>
        <taxon>Tracheophyta</taxon>
        <taxon>Spermatophyta</taxon>
        <taxon>Magnoliopsida</taxon>
        <taxon>eudicotyledons</taxon>
        <taxon>Gunneridae</taxon>
        <taxon>Pentapetalae</taxon>
        <taxon>rosids</taxon>
        <taxon>malvids</taxon>
        <taxon>Malvales</taxon>
        <taxon>Malvaceae</taxon>
        <taxon>Malvoideae</taxon>
        <taxon>Hibiscus</taxon>
    </lineage>
</organism>
<dbReference type="Gene3D" id="3.30.730.10">
    <property type="entry name" value="AP2/ERF domain"/>
    <property type="match status" value="1"/>
</dbReference>